<keyword evidence="1" id="KW-0472">Membrane</keyword>
<evidence type="ECO:0000313" key="3">
    <source>
        <dbReference type="Proteomes" id="UP000032067"/>
    </source>
</evidence>
<gene>
    <name evidence="2" type="ORF">RT97_00925</name>
</gene>
<evidence type="ECO:0000256" key="1">
    <source>
        <dbReference type="SAM" id="Phobius"/>
    </source>
</evidence>
<evidence type="ECO:0000313" key="2">
    <source>
        <dbReference type="EMBL" id="KIQ36974.1"/>
    </source>
</evidence>
<proteinExistence type="predicted"/>
<keyword evidence="1" id="KW-1133">Transmembrane helix</keyword>
<dbReference type="EMBL" id="JXQQ01000004">
    <property type="protein sequence ID" value="KIQ36974.1"/>
    <property type="molecule type" value="Genomic_DNA"/>
</dbReference>
<dbReference type="RefSeq" id="WP_042576907.1">
    <property type="nucleotide sequence ID" value="NZ_JXQQ01000004.1"/>
</dbReference>
<dbReference type="AlphaFoldDB" id="A0A0D0N1Q6"/>
<organism evidence="2 3">
    <name type="scientific">Variovorax paradoxus</name>
    <dbReference type="NCBI Taxonomy" id="34073"/>
    <lineage>
        <taxon>Bacteria</taxon>
        <taxon>Pseudomonadati</taxon>
        <taxon>Pseudomonadota</taxon>
        <taxon>Betaproteobacteria</taxon>
        <taxon>Burkholderiales</taxon>
        <taxon>Comamonadaceae</taxon>
        <taxon>Variovorax</taxon>
    </lineage>
</organism>
<comment type="caution">
    <text evidence="2">The sequence shown here is derived from an EMBL/GenBank/DDBJ whole genome shotgun (WGS) entry which is preliminary data.</text>
</comment>
<name>A0A0D0N1Q6_VARPD</name>
<reference evidence="2 3" key="1">
    <citation type="submission" date="2014-12" db="EMBL/GenBank/DDBJ databases">
        <title>16Stimator: statistical estimation of ribosomal gene copy numbers from draft genome assemblies.</title>
        <authorList>
            <person name="Perisin M.A."/>
            <person name="Vetter M."/>
            <person name="Gilbert J.A."/>
            <person name="Bergelson J."/>
        </authorList>
    </citation>
    <scope>NUCLEOTIDE SEQUENCE [LARGE SCALE GENOMIC DNA]</scope>
    <source>
        <strain evidence="2 3">MEDvA23</strain>
    </source>
</reference>
<dbReference type="Proteomes" id="UP000032067">
    <property type="component" value="Unassembled WGS sequence"/>
</dbReference>
<sequence>MTTRRITSLICIASIAVLLLVGLIFPRIAGTSTAANLTLGAVIGGGVVLTMLFCLGVFFWASRKPAILETRTALVVEASSDNTMVLNQYVIRLVVEVDAPGGQRRRVKVEQAVDMIDMAGYARGREVLLHRGHRDGKEVLWVSQPNPLVAEGAAS</sequence>
<accession>A0A0D0N1Q6</accession>
<protein>
    <submittedName>
        <fullName evidence="2">Uncharacterized protein</fullName>
    </submittedName>
</protein>
<feature type="transmembrane region" description="Helical" evidence="1">
    <location>
        <begin position="37"/>
        <end position="61"/>
    </location>
</feature>
<keyword evidence="1" id="KW-0812">Transmembrane</keyword>
<feature type="transmembrane region" description="Helical" evidence="1">
    <location>
        <begin position="7"/>
        <end position="25"/>
    </location>
</feature>